<evidence type="ECO:0000313" key="3">
    <source>
        <dbReference type="EMBL" id="CAD5215452.1"/>
    </source>
</evidence>
<keyword evidence="4" id="KW-1185">Reference proteome</keyword>
<dbReference type="Proteomes" id="UP000614601">
    <property type="component" value="Unassembled WGS sequence"/>
</dbReference>
<accession>A0A811KIV8</accession>
<feature type="compositionally biased region" description="Low complexity" evidence="1">
    <location>
        <begin position="1"/>
        <end position="15"/>
    </location>
</feature>
<feature type="compositionally biased region" description="Polar residues" evidence="1">
    <location>
        <begin position="108"/>
        <end position="118"/>
    </location>
</feature>
<feature type="compositionally biased region" description="Basic and acidic residues" evidence="1">
    <location>
        <begin position="120"/>
        <end position="131"/>
    </location>
</feature>
<comment type="caution">
    <text evidence="3">The sequence shown here is derived from an EMBL/GenBank/DDBJ whole genome shotgun (WGS) entry which is preliminary data.</text>
</comment>
<dbReference type="OrthoDB" id="5874376at2759"/>
<dbReference type="EMBL" id="CAJFDH010000003">
    <property type="protein sequence ID" value="CAD5215452.1"/>
    <property type="molecule type" value="Genomic_DNA"/>
</dbReference>
<name>A0A811KIV8_9BILA</name>
<reference evidence="3" key="1">
    <citation type="submission" date="2020-09" db="EMBL/GenBank/DDBJ databases">
        <authorList>
            <person name="Kikuchi T."/>
        </authorList>
    </citation>
    <scope>NUCLEOTIDE SEQUENCE</scope>
    <source>
        <strain evidence="3">SH1</strain>
    </source>
</reference>
<proteinExistence type="predicted"/>
<dbReference type="Proteomes" id="UP000783686">
    <property type="component" value="Unassembled WGS sequence"/>
</dbReference>
<evidence type="ECO:0000256" key="1">
    <source>
        <dbReference type="SAM" id="MobiDB-lite"/>
    </source>
</evidence>
<dbReference type="AlphaFoldDB" id="A0A811KIV8"/>
<dbReference type="InterPro" id="IPR006568">
    <property type="entry name" value="PSP_pro-rich"/>
</dbReference>
<gene>
    <name evidence="3" type="ORF">BOKJ2_LOCUS6100</name>
</gene>
<feature type="region of interest" description="Disordered" evidence="1">
    <location>
        <begin position="93"/>
        <end position="140"/>
    </location>
</feature>
<feature type="region of interest" description="Disordered" evidence="1">
    <location>
        <begin position="1"/>
        <end position="57"/>
    </location>
</feature>
<sequence>MSYNNNYRRYNGNPNHFSQPSPSDRGRQYNQYNNFYIAPPPAPPSLVPPRVDNGRDYRRRSDYQNYSEAAGYQGAPYQQDRLNRSEHAEVLTCGRQNEDNRKRRRYDQSQNNSFSSDRSFGVKRDQGDVLRRQSYQRNQEPVKRLEKYDLPYDCEDECTEEELRYYLNITEEEVPVYALRMRKMGIEGYPPAFVDSCVKVSNTLPFFGDEDIFTKRVIKAEDLIPIKGYTHVDGDQVSEDFAKCMQHIADYDYKQSHSEVVKKAKQAGLNLDTSRTEVVEERKVMEETRFEIPAYDLSFDDGYSFGERTKEMKHNLEGFRDGIQPFVAPEPNVPSNFMIKLRTLMKESGSKKENGTKSAACEE</sequence>
<evidence type="ECO:0000259" key="2">
    <source>
        <dbReference type="Pfam" id="PF04046"/>
    </source>
</evidence>
<dbReference type="Pfam" id="PF04046">
    <property type="entry name" value="PSP"/>
    <property type="match status" value="1"/>
</dbReference>
<feature type="compositionally biased region" description="Polar residues" evidence="1">
    <location>
        <begin position="16"/>
        <end position="34"/>
    </location>
</feature>
<dbReference type="EMBL" id="CAJFCW020000003">
    <property type="protein sequence ID" value="CAG9104103.1"/>
    <property type="molecule type" value="Genomic_DNA"/>
</dbReference>
<feature type="domain" description="PSP proline-rich" evidence="2">
    <location>
        <begin position="161"/>
        <end position="193"/>
    </location>
</feature>
<organism evidence="3 4">
    <name type="scientific">Bursaphelenchus okinawaensis</name>
    <dbReference type="NCBI Taxonomy" id="465554"/>
    <lineage>
        <taxon>Eukaryota</taxon>
        <taxon>Metazoa</taxon>
        <taxon>Ecdysozoa</taxon>
        <taxon>Nematoda</taxon>
        <taxon>Chromadorea</taxon>
        <taxon>Rhabditida</taxon>
        <taxon>Tylenchina</taxon>
        <taxon>Tylenchomorpha</taxon>
        <taxon>Aphelenchoidea</taxon>
        <taxon>Aphelenchoididae</taxon>
        <taxon>Bursaphelenchus</taxon>
    </lineage>
</organism>
<feature type="compositionally biased region" description="Pro residues" evidence="1">
    <location>
        <begin position="38"/>
        <end position="47"/>
    </location>
</feature>
<protein>
    <recommendedName>
        <fullName evidence="2">PSP proline-rich domain-containing protein</fullName>
    </recommendedName>
</protein>
<evidence type="ECO:0000313" key="4">
    <source>
        <dbReference type="Proteomes" id="UP000614601"/>
    </source>
</evidence>